<dbReference type="KEGG" id="mng:MNEG_9989"/>
<protein>
    <recommendedName>
        <fullName evidence="1">Methyltransferase FkbM domain-containing protein</fullName>
    </recommendedName>
</protein>
<proteinExistence type="predicted"/>
<dbReference type="GeneID" id="25742864"/>
<dbReference type="InterPro" id="IPR029063">
    <property type="entry name" value="SAM-dependent_MTases_sf"/>
</dbReference>
<dbReference type="RefSeq" id="XP_013896993.1">
    <property type="nucleotide sequence ID" value="XM_014041539.1"/>
</dbReference>
<dbReference type="AlphaFoldDB" id="A0A0D2KQU1"/>
<dbReference type="SUPFAM" id="SSF53335">
    <property type="entry name" value="S-adenosyl-L-methionine-dependent methyltransferases"/>
    <property type="match status" value="1"/>
</dbReference>
<dbReference type="EMBL" id="KK102357">
    <property type="protein sequence ID" value="KIY97973.1"/>
    <property type="molecule type" value="Genomic_DNA"/>
</dbReference>
<organism evidence="2 3">
    <name type="scientific">Monoraphidium neglectum</name>
    <dbReference type="NCBI Taxonomy" id="145388"/>
    <lineage>
        <taxon>Eukaryota</taxon>
        <taxon>Viridiplantae</taxon>
        <taxon>Chlorophyta</taxon>
        <taxon>core chlorophytes</taxon>
        <taxon>Chlorophyceae</taxon>
        <taxon>CS clade</taxon>
        <taxon>Sphaeropleales</taxon>
        <taxon>Selenastraceae</taxon>
        <taxon>Monoraphidium</taxon>
    </lineage>
</organism>
<dbReference type="NCBIfam" id="TIGR01444">
    <property type="entry name" value="fkbM_fam"/>
    <property type="match status" value="1"/>
</dbReference>
<dbReference type="InterPro" id="IPR006342">
    <property type="entry name" value="FkbM_mtfrase"/>
</dbReference>
<reference evidence="2 3" key="1">
    <citation type="journal article" date="2013" name="BMC Genomics">
        <title>Reconstruction of the lipid metabolism for the microalga Monoraphidium neglectum from its genome sequence reveals characteristics suitable for biofuel production.</title>
        <authorList>
            <person name="Bogen C."/>
            <person name="Al-Dilaimi A."/>
            <person name="Albersmeier A."/>
            <person name="Wichmann J."/>
            <person name="Grundmann M."/>
            <person name="Rupp O."/>
            <person name="Lauersen K.J."/>
            <person name="Blifernez-Klassen O."/>
            <person name="Kalinowski J."/>
            <person name="Goesmann A."/>
            <person name="Mussgnug J.H."/>
            <person name="Kruse O."/>
        </authorList>
    </citation>
    <scope>NUCLEOTIDE SEQUENCE [LARGE SCALE GENOMIC DNA]</scope>
    <source>
        <strain evidence="2 3">SAG 48.87</strain>
    </source>
</reference>
<feature type="domain" description="Methyltransferase FkbM" evidence="1">
    <location>
        <begin position="77"/>
        <end position="209"/>
    </location>
</feature>
<accession>A0A0D2KQU1</accession>
<evidence type="ECO:0000259" key="1">
    <source>
        <dbReference type="Pfam" id="PF05050"/>
    </source>
</evidence>
<dbReference type="PANTHER" id="PTHR34203">
    <property type="entry name" value="METHYLTRANSFERASE, FKBM FAMILY PROTEIN"/>
    <property type="match status" value="1"/>
</dbReference>
<dbReference type="OrthoDB" id="543564at2759"/>
<evidence type="ECO:0000313" key="3">
    <source>
        <dbReference type="Proteomes" id="UP000054498"/>
    </source>
</evidence>
<dbReference type="PANTHER" id="PTHR34203:SF15">
    <property type="entry name" value="SLL1173 PROTEIN"/>
    <property type="match status" value="1"/>
</dbReference>
<evidence type="ECO:0000313" key="2">
    <source>
        <dbReference type="EMBL" id="KIY97973.1"/>
    </source>
</evidence>
<keyword evidence="3" id="KW-1185">Reference proteome</keyword>
<dbReference type="Pfam" id="PF05050">
    <property type="entry name" value="Methyltransf_21"/>
    <property type="match status" value="1"/>
</dbReference>
<dbReference type="Proteomes" id="UP000054498">
    <property type="component" value="Unassembled WGS sequence"/>
</dbReference>
<sequence>MVNPASLAIGDGVVGPIKINGELAARKVSFKGYQLTVLALQNDEIVGKGILESGSPFEADTLAYMMDFIKPGSTVVDAGCNFGSYSVFFAAKTGPGGALHCFEPQRKMAQLANANAVANGLTPIMTVHNKALSFAAGSVEMAAKLPDGSHKDQSMAEVEAQHGGINYGGLALGKGGEHTSAITLDSLGLQNVSFIKVDVQGAEQLMLYGAQVLSFDMAAFFKGLGYAETRNAGEVIQQPPGMVQALAPPHRKLLLG</sequence>
<gene>
    <name evidence="2" type="ORF">MNEG_9989</name>
</gene>
<dbReference type="InterPro" id="IPR052514">
    <property type="entry name" value="SAM-dependent_MTase"/>
</dbReference>
<name>A0A0D2KQU1_9CHLO</name>
<dbReference type="Gene3D" id="3.40.50.150">
    <property type="entry name" value="Vaccinia Virus protein VP39"/>
    <property type="match status" value="1"/>
</dbReference>